<evidence type="ECO:0008006" key="4">
    <source>
        <dbReference type="Google" id="ProtNLM"/>
    </source>
</evidence>
<comment type="caution">
    <text evidence="2">The sequence shown here is derived from an EMBL/GenBank/DDBJ whole genome shotgun (WGS) entry which is preliminary data.</text>
</comment>
<keyword evidence="3" id="KW-1185">Reference proteome</keyword>
<evidence type="ECO:0000313" key="2">
    <source>
        <dbReference type="EMBL" id="MRW85874.1"/>
    </source>
</evidence>
<organism evidence="2 3">
    <name type="scientific">Duganella aquatilis</name>
    <dbReference type="NCBI Taxonomy" id="2666082"/>
    <lineage>
        <taxon>Bacteria</taxon>
        <taxon>Pseudomonadati</taxon>
        <taxon>Pseudomonadota</taxon>
        <taxon>Betaproteobacteria</taxon>
        <taxon>Burkholderiales</taxon>
        <taxon>Oxalobacteraceae</taxon>
        <taxon>Telluria group</taxon>
        <taxon>Duganella</taxon>
    </lineage>
</organism>
<evidence type="ECO:0000256" key="1">
    <source>
        <dbReference type="SAM" id="MobiDB-lite"/>
    </source>
</evidence>
<feature type="compositionally biased region" description="Polar residues" evidence="1">
    <location>
        <begin position="142"/>
        <end position="154"/>
    </location>
</feature>
<feature type="region of interest" description="Disordered" evidence="1">
    <location>
        <begin position="120"/>
        <end position="154"/>
    </location>
</feature>
<protein>
    <recommendedName>
        <fullName evidence="4">Flagellar protein FlgJ N-terminal domain-containing protein</fullName>
    </recommendedName>
</protein>
<gene>
    <name evidence="2" type="ORF">GJ698_17520</name>
</gene>
<dbReference type="RefSeq" id="WP_154359147.1">
    <property type="nucleotide sequence ID" value="NZ_WKJL01000013.1"/>
</dbReference>
<accession>A0A844DDX2</accession>
<feature type="compositionally biased region" description="Low complexity" evidence="1">
    <location>
        <begin position="120"/>
        <end position="137"/>
    </location>
</feature>
<dbReference type="EMBL" id="WKJL01000013">
    <property type="protein sequence ID" value="MRW85874.1"/>
    <property type="molecule type" value="Genomic_DNA"/>
</dbReference>
<proteinExistence type="predicted"/>
<evidence type="ECO:0000313" key="3">
    <source>
        <dbReference type="Proteomes" id="UP000439986"/>
    </source>
</evidence>
<sequence>MDFTNKSFDPSRLLANGTAGQLSSTAVAPVAAQEGDTVDPVYRAKATEAAVKFESFFIGHMLHQMRDGTRALAADDSPSKDRINQDMLDMADNLVADQLAGKRAFGVADAILRQLLPQQPAQPVPAQAAQPVPAQAAEKVSDSQILSVPLNQQQ</sequence>
<dbReference type="Proteomes" id="UP000439986">
    <property type="component" value="Unassembled WGS sequence"/>
</dbReference>
<reference evidence="2 3" key="1">
    <citation type="submission" date="2019-11" db="EMBL/GenBank/DDBJ databases">
        <title>Novel species isolated from a subtropical stream in China.</title>
        <authorList>
            <person name="Lu H."/>
        </authorList>
    </citation>
    <scope>NUCLEOTIDE SEQUENCE [LARGE SCALE GENOMIC DNA]</scope>
    <source>
        <strain evidence="2 3">FT26W</strain>
    </source>
</reference>
<dbReference type="AlphaFoldDB" id="A0A844DDX2"/>
<name>A0A844DDX2_9BURK</name>